<dbReference type="EMBL" id="JAHLFV010000115">
    <property type="protein sequence ID" value="MBU3849864.1"/>
    <property type="molecule type" value="Genomic_DNA"/>
</dbReference>
<dbReference type="SUPFAM" id="SSF144052">
    <property type="entry name" value="Thermophilic metalloprotease-like"/>
    <property type="match status" value="1"/>
</dbReference>
<dbReference type="Pfam" id="PF26233">
    <property type="entry name" value="NicX"/>
    <property type="match status" value="1"/>
</dbReference>
<keyword evidence="1" id="KW-0479">Metal-binding</keyword>
<sequence length="375" mass="40354">MKDVRASAKKTVYDVCGIKAGERVLIITNRVEKDGVADTEVISQAIYDECLEVGADPVIITQPVKSSLDAADKAVIAAIALEPDVCMSISAEKLGKDAAAITNPYVGEDGDTYDHVFDYMLRSRKNMRAVWTPGITLDMFNSTVDIDYPLLKKRCSTLCELYKNVERVHITAPAGTDVVIPVKGRNPMSDDGDFTKGGSGGNIPAGEVFISPVVGDGMSTGCQGKIVFDGSIAVKYGTVKIETPIETVVENGFITDIRGGKEADMLLDTITTAERSAKEMGEDGRLPKDVAESYRRNARNIGELGIGLNPAASIKGNMLEDEKAFNTCHIAIGENYDNDASALIHLDGVIKNPTIVFMYEDGSEKTVLLDGVLQF</sequence>
<reference evidence="2" key="1">
    <citation type="journal article" date="2021" name="PeerJ">
        <title>Extensive microbial diversity within the chicken gut microbiome revealed by metagenomics and culture.</title>
        <authorList>
            <person name="Gilroy R."/>
            <person name="Ravi A."/>
            <person name="Getino M."/>
            <person name="Pursley I."/>
            <person name="Horton D.L."/>
            <person name="Alikhan N.F."/>
            <person name="Baker D."/>
            <person name="Gharbi K."/>
            <person name="Hall N."/>
            <person name="Watson M."/>
            <person name="Adriaenssens E.M."/>
            <person name="Foster-Nyarko E."/>
            <person name="Jarju S."/>
            <person name="Secka A."/>
            <person name="Antonio M."/>
            <person name="Oren A."/>
            <person name="Chaudhuri R.R."/>
            <person name="La Ragione R."/>
            <person name="Hildebrand F."/>
            <person name="Pallen M.J."/>
        </authorList>
    </citation>
    <scope>NUCLEOTIDE SEQUENCE</scope>
    <source>
        <strain evidence="2">Gambia15-2214</strain>
    </source>
</reference>
<comment type="caution">
    <text evidence="2">The sequence shown here is derived from an EMBL/GenBank/DDBJ whole genome shotgun (WGS) entry which is preliminary data.</text>
</comment>
<evidence type="ECO:0000256" key="1">
    <source>
        <dbReference type="ARBA" id="ARBA00022723"/>
    </source>
</evidence>
<dbReference type="InterPro" id="IPR052170">
    <property type="entry name" value="M29_Exopeptidase"/>
</dbReference>
<evidence type="ECO:0000313" key="3">
    <source>
        <dbReference type="Proteomes" id="UP000823914"/>
    </source>
</evidence>
<reference evidence="2" key="2">
    <citation type="submission" date="2021-04" db="EMBL/GenBank/DDBJ databases">
        <authorList>
            <person name="Gilroy R."/>
        </authorList>
    </citation>
    <scope>NUCLEOTIDE SEQUENCE</scope>
    <source>
        <strain evidence="2">Gambia15-2214</strain>
    </source>
</reference>
<dbReference type="AlphaFoldDB" id="A0A9E2L181"/>
<dbReference type="GO" id="GO:0046872">
    <property type="term" value="F:metal ion binding"/>
    <property type="evidence" value="ECO:0007669"/>
    <property type="project" value="UniProtKB-KW"/>
</dbReference>
<gene>
    <name evidence="2" type="ORF">IAA16_04795</name>
</gene>
<organism evidence="2 3">
    <name type="scientific">Candidatus Treponema excrementipullorum</name>
    <dbReference type="NCBI Taxonomy" id="2838768"/>
    <lineage>
        <taxon>Bacteria</taxon>
        <taxon>Pseudomonadati</taxon>
        <taxon>Spirochaetota</taxon>
        <taxon>Spirochaetia</taxon>
        <taxon>Spirochaetales</taxon>
        <taxon>Treponemataceae</taxon>
        <taxon>Treponema</taxon>
    </lineage>
</organism>
<dbReference type="PANTHER" id="PTHR34448:SF1">
    <property type="entry name" value="BLL6088 PROTEIN"/>
    <property type="match status" value="1"/>
</dbReference>
<evidence type="ECO:0000313" key="2">
    <source>
        <dbReference type="EMBL" id="MBU3849864.1"/>
    </source>
</evidence>
<protein>
    <submittedName>
        <fullName evidence="2">Peptidase M17</fullName>
    </submittedName>
</protein>
<dbReference type="Proteomes" id="UP000823914">
    <property type="component" value="Unassembled WGS sequence"/>
</dbReference>
<dbReference type="InterPro" id="IPR058739">
    <property type="entry name" value="NicX"/>
</dbReference>
<name>A0A9E2L181_9SPIR</name>
<dbReference type="PANTHER" id="PTHR34448">
    <property type="entry name" value="AMINOPEPTIDASE"/>
    <property type="match status" value="1"/>
</dbReference>
<proteinExistence type="predicted"/>
<accession>A0A9E2L181</accession>